<dbReference type="EMBL" id="CAJVRM010000315">
    <property type="protein sequence ID" value="CAG8979478.1"/>
    <property type="molecule type" value="Genomic_DNA"/>
</dbReference>
<keyword evidence="7" id="KW-1185">Reference proteome</keyword>
<dbReference type="InterPro" id="IPR001509">
    <property type="entry name" value="Epimerase_deHydtase"/>
</dbReference>
<dbReference type="Gene3D" id="3.40.50.720">
    <property type="entry name" value="NAD(P)-binding Rossmann-like Domain"/>
    <property type="match status" value="2"/>
</dbReference>
<dbReference type="InterPro" id="IPR002225">
    <property type="entry name" value="3Beta_OHSteriod_DH/Estase"/>
</dbReference>
<dbReference type="AlphaFoldDB" id="A0A9N9LRW1"/>
<evidence type="ECO:0000313" key="7">
    <source>
        <dbReference type="Proteomes" id="UP000701801"/>
    </source>
</evidence>
<sequence>MEAHTILVTGGCGCVGYHIVKALLEESSSSEIHVFSRNPTQNQLPKVEYHAGSLTNPEDLKSIFSSVQPTVVLHVASPTSAGNTASAKLFYDPLLPTTSKTDFNYYATTKAIADPFVLNSNEPNGLKTCCLRLALIYGERDNQMIPGVMNVLHDNQHTNQIGNNTALMDFLSARNAARAHVLAYKALMKPESASHSKIAGEAFFITDGKPVPFWDFSRKIWAAAGDKTPPEKINLVPVWLVLGLAVALEWIYWVFTFGQKSPGSLRSHTIRWVTEERTYSIEKARERLGYDPVDETDQSIKEGVEWHLKELKEKGGR</sequence>
<dbReference type="Pfam" id="PF01073">
    <property type="entry name" value="3Beta_HSD"/>
    <property type="match status" value="1"/>
</dbReference>
<dbReference type="PANTHER" id="PTHR43245">
    <property type="entry name" value="BIFUNCTIONAL POLYMYXIN RESISTANCE PROTEIN ARNA"/>
    <property type="match status" value="1"/>
</dbReference>
<evidence type="ECO:0000256" key="3">
    <source>
        <dbReference type="SAM" id="Phobius"/>
    </source>
</evidence>
<comment type="similarity">
    <text evidence="1">Belongs to the 3-beta-HSD family.</text>
</comment>
<keyword evidence="3" id="KW-0812">Transmembrane</keyword>
<organism evidence="6 7">
    <name type="scientific">Hymenoscyphus albidus</name>
    <dbReference type="NCBI Taxonomy" id="595503"/>
    <lineage>
        <taxon>Eukaryota</taxon>
        <taxon>Fungi</taxon>
        <taxon>Dikarya</taxon>
        <taxon>Ascomycota</taxon>
        <taxon>Pezizomycotina</taxon>
        <taxon>Leotiomycetes</taxon>
        <taxon>Helotiales</taxon>
        <taxon>Helotiaceae</taxon>
        <taxon>Hymenoscyphus</taxon>
    </lineage>
</organism>
<dbReference type="GO" id="GO:0006694">
    <property type="term" value="P:steroid biosynthetic process"/>
    <property type="evidence" value="ECO:0007669"/>
    <property type="project" value="InterPro"/>
</dbReference>
<proteinExistence type="inferred from homology"/>
<evidence type="ECO:0000256" key="1">
    <source>
        <dbReference type="ARBA" id="ARBA00009219"/>
    </source>
</evidence>
<dbReference type="Proteomes" id="UP000701801">
    <property type="component" value="Unassembled WGS sequence"/>
</dbReference>
<feature type="transmembrane region" description="Helical" evidence="3">
    <location>
        <begin position="236"/>
        <end position="255"/>
    </location>
</feature>
<gene>
    <name evidence="6" type="ORF">HYALB_00012078</name>
</gene>
<keyword evidence="3" id="KW-0472">Membrane</keyword>
<comment type="caution">
    <text evidence="6">The sequence shown here is derived from an EMBL/GenBank/DDBJ whole genome shotgun (WGS) entry which is preliminary data.</text>
</comment>
<dbReference type="InterPro" id="IPR036291">
    <property type="entry name" value="NAD(P)-bd_dom_sf"/>
</dbReference>
<accession>A0A9N9LRW1</accession>
<feature type="domain" description="3-beta hydroxysteroid dehydrogenase/isomerase" evidence="4">
    <location>
        <begin position="104"/>
        <end position="227"/>
    </location>
</feature>
<evidence type="ECO:0000313" key="6">
    <source>
        <dbReference type="EMBL" id="CAG8979478.1"/>
    </source>
</evidence>
<feature type="domain" description="NAD-dependent epimerase/dehydratase" evidence="5">
    <location>
        <begin position="6"/>
        <end position="82"/>
    </location>
</feature>
<evidence type="ECO:0008006" key="8">
    <source>
        <dbReference type="Google" id="ProtNLM"/>
    </source>
</evidence>
<evidence type="ECO:0000256" key="2">
    <source>
        <dbReference type="ARBA" id="ARBA00023002"/>
    </source>
</evidence>
<dbReference type="PANTHER" id="PTHR43245:SF51">
    <property type="entry name" value="SHORT CHAIN DEHYDROGENASE_REDUCTASE FAMILY 42E, MEMBER 2"/>
    <property type="match status" value="1"/>
</dbReference>
<protein>
    <recommendedName>
        <fullName evidence="8">NAD(P)-binding protein</fullName>
    </recommendedName>
</protein>
<name>A0A9N9LRW1_9HELO</name>
<reference evidence="6" key="1">
    <citation type="submission" date="2021-07" db="EMBL/GenBank/DDBJ databases">
        <authorList>
            <person name="Durling M."/>
        </authorList>
    </citation>
    <scope>NUCLEOTIDE SEQUENCE</scope>
</reference>
<dbReference type="InterPro" id="IPR050177">
    <property type="entry name" value="Lipid_A_modif_metabolic_enz"/>
</dbReference>
<evidence type="ECO:0000259" key="4">
    <source>
        <dbReference type="Pfam" id="PF01073"/>
    </source>
</evidence>
<keyword evidence="2" id="KW-0560">Oxidoreductase</keyword>
<dbReference type="GO" id="GO:0016616">
    <property type="term" value="F:oxidoreductase activity, acting on the CH-OH group of donors, NAD or NADP as acceptor"/>
    <property type="evidence" value="ECO:0007669"/>
    <property type="project" value="InterPro"/>
</dbReference>
<dbReference type="Pfam" id="PF01370">
    <property type="entry name" value="Epimerase"/>
    <property type="match status" value="1"/>
</dbReference>
<dbReference type="SUPFAM" id="SSF51735">
    <property type="entry name" value="NAD(P)-binding Rossmann-fold domains"/>
    <property type="match status" value="1"/>
</dbReference>
<evidence type="ECO:0000259" key="5">
    <source>
        <dbReference type="Pfam" id="PF01370"/>
    </source>
</evidence>
<dbReference type="OrthoDB" id="10058185at2759"/>
<keyword evidence="3" id="KW-1133">Transmembrane helix</keyword>